<feature type="signal peptide" evidence="1">
    <location>
        <begin position="1"/>
        <end position="22"/>
    </location>
</feature>
<organism evidence="2 3">
    <name type="scientific">Corallococcus praedator</name>
    <dbReference type="NCBI Taxonomy" id="2316724"/>
    <lineage>
        <taxon>Bacteria</taxon>
        <taxon>Pseudomonadati</taxon>
        <taxon>Myxococcota</taxon>
        <taxon>Myxococcia</taxon>
        <taxon>Myxococcales</taxon>
        <taxon>Cystobacterineae</taxon>
        <taxon>Myxococcaceae</taxon>
        <taxon>Corallococcus</taxon>
    </lineage>
</organism>
<evidence type="ECO:0000256" key="1">
    <source>
        <dbReference type="SAM" id="SignalP"/>
    </source>
</evidence>
<keyword evidence="3" id="KW-1185">Reference proteome</keyword>
<feature type="chain" id="PRO_5046366794" evidence="1">
    <location>
        <begin position="23"/>
        <end position="200"/>
    </location>
</feature>
<evidence type="ECO:0000313" key="2">
    <source>
        <dbReference type="EMBL" id="RKI13994.1"/>
    </source>
</evidence>
<dbReference type="PROSITE" id="PS51257">
    <property type="entry name" value="PROKAR_LIPOPROTEIN"/>
    <property type="match status" value="1"/>
</dbReference>
<comment type="caution">
    <text evidence="2">The sequence shown here is derived from an EMBL/GenBank/DDBJ whole genome shotgun (WGS) entry which is preliminary data.</text>
</comment>
<proteinExistence type="predicted"/>
<dbReference type="Proteomes" id="UP000278907">
    <property type="component" value="Unassembled WGS sequence"/>
</dbReference>
<sequence length="200" mass="21034">MMKRLSMVSGLMLAITGCGGLAESEEMNPTTDAKGLARTAAHCVAQTAAQPKGQPLAQSAAPTRVDCFDTFADSIAFASKGSVQLSAQAKPADLKQEDVDQMASLATYVIGVVYEHDYYGGASFTFTSDVSCVGWNHGAPNLAAYGWDNFISSSLSYSGCNNTYFYENPNYTGAIVNCGTGCGQVGAAMNDRASSIIWTQ</sequence>
<reference evidence="2 3" key="1">
    <citation type="submission" date="2018-09" db="EMBL/GenBank/DDBJ databases">
        <authorList>
            <person name="Livingstone P.G."/>
            <person name="Whitworth D.E."/>
        </authorList>
    </citation>
    <scope>NUCLEOTIDE SEQUENCE [LARGE SCALE GENOMIC DNA]</scope>
    <source>
        <strain evidence="2 3">CA031B</strain>
    </source>
</reference>
<dbReference type="SUPFAM" id="SSF49695">
    <property type="entry name" value="gamma-Crystallin-like"/>
    <property type="match status" value="1"/>
</dbReference>
<dbReference type="RefSeq" id="WP_120530998.1">
    <property type="nucleotide sequence ID" value="NZ_RAWI01000032.1"/>
</dbReference>
<protein>
    <submittedName>
        <fullName evidence="2">Uncharacterized protein</fullName>
    </submittedName>
</protein>
<gene>
    <name evidence="2" type="ORF">D7Y13_06630</name>
</gene>
<evidence type="ECO:0000313" key="3">
    <source>
        <dbReference type="Proteomes" id="UP000278907"/>
    </source>
</evidence>
<keyword evidence="1" id="KW-0732">Signal</keyword>
<dbReference type="Gene3D" id="2.60.20.10">
    <property type="entry name" value="Crystallins"/>
    <property type="match status" value="1"/>
</dbReference>
<name>A0ABX9QMZ7_9BACT</name>
<dbReference type="EMBL" id="RAWI01000032">
    <property type="protein sequence ID" value="RKI13994.1"/>
    <property type="molecule type" value="Genomic_DNA"/>
</dbReference>
<dbReference type="InterPro" id="IPR011024">
    <property type="entry name" value="G_crystallin-like"/>
</dbReference>
<accession>A0ABX9QMZ7</accession>